<keyword evidence="4 7" id="KW-0812">Transmembrane</keyword>
<comment type="similarity">
    <text evidence="2 7">Belongs to the cytochrome c oxidase subunit 3 family.</text>
</comment>
<name>A0ABN4X4L5_9RHOB</name>
<dbReference type="Proteomes" id="UP000185622">
    <property type="component" value="Chromosome"/>
</dbReference>
<gene>
    <name evidence="10" type="ORF">BMG03_06120</name>
</gene>
<dbReference type="InterPro" id="IPR000298">
    <property type="entry name" value="Cyt_c_oxidase-like_su3"/>
</dbReference>
<dbReference type="PANTHER" id="PTHR11403:SF2">
    <property type="entry name" value="CYTOCHROME BO(3) UBIQUINOL OXIDASE SUBUNIT 3"/>
    <property type="match status" value="1"/>
</dbReference>
<dbReference type="Pfam" id="PF00510">
    <property type="entry name" value="COX3"/>
    <property type="match status" value="1"/>
</dbReference>
<dbReference type="EMBL" id="CP019437">
    <property type="protein sequence ID" value="AQS47421.1"/>
    <property type="molecule type" value="Genomic_DNA"/>
</dbReference>
<evidence type="ECO:0000256" key="6">
    <source>
        <dbReference type="ARBA" id="ARBA00023136"/>
    </source>
</evidence>
<dbReference type="Gene3D" id="1.20.120.80">
    <property type="entry name" value="Cytochrome c oxidase, subunit III, four-helix bundle"/>
    <property type="match status" value="1"/>
</dbReference>
<comment type="subcellular location">
    <subcellularLocation>
        <location evidence="1 7">Cell membrane</location>
        <topology evidence="1 7">Multi-pass membrane protein</topology>
    </subcellularLocation>
</comment>
<evidence type="ECO:0000256" key="2">
    <source>
        <dbReference type="ARBA" id="ARBA00010581"/>
    </source>
</evidence>
<keyword evidence="3" id="KW-1003">Cell membrane</keyword>
<dbReference type="RefSeq" id="WP_075776303.1">
    <property type="nucleotide sequence ID" value="NZ_CP019437.1"/>
</dbReference>
<keyword evidence="5 8" id="KW-1133">Transmembrane helix</keyword>
<evidence type="ECO:0000313" key="11">
    <source>
        <dbReference type="Proteomes" id="UP000185622"/>
    </source>
</evidence>
<dbReference type="InterPro" id="IPR013833">
    <property type="entry name" value="Cyt_c_oxidase_su3_a-hlx"/>
</dbReference>
<feature type="transmembrane region" description="Helical" evidence="8">
    <location>
        <begin position="137"/>
        <end position="163"/>
    </location>
</feature>
<accession>A0ABN4X4L5</accession>
<feature type="transmembrane region" description="Helical" evidence="8">
    <location>
        <begin position="184"/>
        <end position="204"/>
    </location>
</feature>
<dbReference type="SUPFAM" id="SSF81452">
    <property type="entry name" value="Cytochrome c oxidase subunit III-like"/>
    <property type="match status" value="1"/>
</dbReference>
<feature type="transmembrane region" description="Helical" evidence="8">
    <location>
        <begin position="70"/>
        <end position="91"/>
    </location>
</feature>
<evidence type="ECO:0000256" key="1">
    <source>
        <dbReference type="ARBA" id="ARBA00004651"/>
    </source>
</evidence>
<feature type="domain" description="Heme-copper oxidase subunit III family profile" evidence="9">
    <location>
        <begin position="28"/>
        <end position="205"/>
    </location>
</feature>
<evidence type="ECO:0000313" key="10">
    <source>
        <dbReference type="EMBL" id="AQS47421.1"/>
    </source>
</evidence>
<keyword evidence="11" id="KW-1185">Reference proteome</keyword>
<dbReference type="PANTHER" id="PTHR11403">
    <property type="entry name" value="CYTOCHROME C OXIDASE SUBUNIT III"/>
    <property type="match status" value="1"/>
</dbReference>
<protein>
    <submittedName>
        <fullName evidence="10">Cytochrome o ubiquinol oxidase subunit III</fullName>
    </submittedName>
</protein>
<evidence type="ECO:0000256" key="8">
    <source>
        <dbReference type="SAM" id="Phobius"/>
    </source>
</evidence>
<proteinExistence type="inferred from homology"/>
<organism evidence="10 11">
    <name type="scientific">Thioclava nitratireducens</name>
    <dbReference type="NCBI Taxonomy" id="1915078"/>
    <lineage>
        <taxon>Bacteria</taxon>
        <taxon>Pseudomonadati</taxon>
        <taxon>Pseudomonadota</taxon>
        <taxon>Alphaproteobacteria</taxon>
        <taxon>Rhodobacterales</taxon>
        <taxon>Paracoccaceae</taxon>
        <taxon>Thioclava</taxon>
    </lineage>
</organism>
<evidence type="ECO:0000256" key="5">
    <source>
        <dbReference type="ARBA" id="ARBA00022989"/>
    </source>
</evidence>
<dbReference type="InterPro" id="IPR024791">
    <property type="entry name" value="Cyt_c/ubiquinol_Oxase_su3"/>
</dbReference>
<keyword evidence="6 8" id="KW-0472">Membrane</keyword>
<evidence type="ECO:0000256" key="7">
    <source>
        <dbReference type="RuleBase" id="RU003376"/>
    </source>
</evidence>
<evidence type="ECO:0000256" key="3">
    <source>
        <dbReference type="ARBA" id="ARBA00022475"/>
    </source>
</evidence>
<evidence type="ECO:0000256" key="4">
    <source>
        <dbReference type="ARBA" id="ARBA00022692"/>
    </source>
</evidence>
<dbReference type="InterPro" id="IPR035973">
    <property type="entry name" value="Cyt_c_oxidase_su3-like_sf"/>
</dbReference>
<sequence length="206" mass="22907">MSQTTRHPGLNLGSKHQSADDQAETEVFGFWVFMMSDAILFGLLMATYVVMRPNTNGGPGPQELFELKSIFIETMLLLTSSVAIGFSHLALKHEPRPVKMVLWLLIAMALALTFVGFEIHDFLKMFSEGGTPQRSGFLSSFFALVPLHGLHVTFSCLWAVAILGQMLVYGLDDRVKLSMVRLAVLWHFLDIVWIGIFSIVYIGGLA</sequence>
<feature type="transmembrane region" description="Helical" evidence="8">
    <location>
        <begin position="27"/>
        <end position="50"/>
    </location>
</feature>
<reference evidence="10 11" key="1">
    <citation type="submission" date="2017-01" db="EMBL/GenBank/DDBJ databases">
        <title>The complete genome sequence of a sulfur-oxidizing marine bacterium Thioclava sp. 25B10_4T.</title>
        <authorList>
            <person name="Liu Y."/>
            <person name="Lai Q."/>
            <person name="Shao Z."/>
        </authorList>
    </citation>
    <scope>NUCLEOTIDE SEQUENCE [LARGE SCALE GENOMIC DNA]</scope>
    <source>
        <strain evidence="10 11">25B10_4</strain>
    </source>
</reference>
<evidence type="ECO:0000259" key="9">
    <source>
        <dbReference type="PROSITE" id="PS50253"/>
    </source>
</evidence>
<dbReference type="PROSITE" id="PS50253">
    <property type="entry name" value="COX3"/>
    <property type="match status" value="1"/>
</dbReference>
<feature type="transmembrane region" description="Helical" evidence="8">
    <location>
        <begin position="100"/>
        <end position="117"/>
    </location>
</feature>